<name>A0ACD4RHN6_9BACI</name>
<organism evidence="1 2">
    <name type="scientific">Metabacillus hrfriensis</name>
    <dbReference type="NCBI Taxonomy" id="3048891"/>
    <lineage>
        <taxon>Bacteria</taxon>
        <taxon>Bacillati</taxon>
        <taxon>Bacillota</taxon>
        <taxon>Bacilli</taxon>
        <taxon>Bacillales</taxon>
        <taxon>Bacillaceae</taxon>
        <taxon>Metabacillus</taxon>
    </lineage>
</organism>
<evidence type="ECO:0000313" key="2">
    <source>
        <dbReference type="Proteomes" id="UP001226091"/>
    </source>
</evidence>
<reference evidence="2" key="1">
    <citation type="journal article" date="2025" name="Aquaculture">
        <title>Assessment of the bioflocculant production and safety properties of Metabacillus hrfriensis sp. nov. based on phenotypic and whole-genome sequencing analysis.</title>
        <authorList>
            <person name="Zhang R."/>
            <person name="Zhao Z."/>
            <person name="Luo L."/>
            <person name="Wang S."/>
            <person name="Guo K."/>
            <person name="Xu W."/>
        </authorList>
    </citation>
    <scope>NUCLEOTIDE SEQUENCE [LARGE SCALE GENOMIC DNA]</scope>
    <source>
        <strain evidence="2">CT-WN-B3</strain>
    </source>
</reference>
<dbReference type="EMBL" id="CP126116">
    <property type="protein sequence ID" value="WHZ59984.1"/>
    <property type="molecule type" value="Genomic_DNA"/>
</dbReference>
<sequence>MKKTKILVVDDEQKIREVISSYLQNQGYCALEARNGTEAIEIVNNELPDFMILDLMLPDMSGEEVCEIIRRKFSIPILMLTAKVMENDKIHGLSIGADDYMVKPFSPRELIMRVKTILRRTNEDLLLAERIAFNNEELVIDTANQEASFHGETINLTPSEYKLLLVLARYPRRTYTREDLVEKVLGYDYEGEARIIDQHIKNLRHKIEPNPKEPIYLITVYGIGYKFMGEKS</sequence>
<keyword evidence="2" id="KW-1185">Reference proteome</keyword>
<accession>A0ACD4RHN6</accession>
<evidence type="ECO:0000313" key="1">
    <source>
        <dbReference type="EMBL" id="WHZ59984.1"/>
    </source>
</evidence>
<proteinExistence type="predicted"/>
<dbReference type="Proteomes" id="UP001226091">
    <property type="component" value="Chromosome"/>
</dbReference>
<gene>
    <name evidence="1" type="ORF">QLQ22_11890</name>
</gene>
<protein>
    <submittedName>
        <fullName evidence="1">Response regulator transcription factor</fullName>
    </submittedName>
</protein>